<evidence type="ECO:0000259" key="1">
    <source>
        <dbReference type="PROSITE" id="PS51186"/>
    </source>
</evidence>
<dbReference type="InterPro" id="IPR051908">
    <property type="entry name" value="Ribosomal_N-acetyltransferase"/>
</dbReference>
<protein>
    <submittedName>
        <fullName evidence="2">N-acetyltransferase</fullName>
    </submittedName>
</protein>
<organism evidence="2 3">
    <name type="scientific">Seongchinamella unica</name>
    <dbReference type="NCBI Taxonomy" id="2547392"/>
    <lineage>
        <taxon>Bacteria</taxon>
        <taxon>Pseudomonadati</taxon>
        <taxon>Pseudomonadota</taxon>
        <taxon>Gammaproteobacteria</taxon>
        <taxon>Cellvibrionales</taxon>
        <taxon>Halieaceae</taxon>
        <taxon>Seongchinamella</taxon>
    </lineage>
</organism>
<dbReference type="PANTHER" id="PTHR43441">
    <property type="entry name" value="RIBOSOMAL-PROTEIN-SERINE ACETYLTRANSFERASE"/>
    <property type="match status" value="1"/>
</dbReference>
<reference evidence="2 3" key="1">
    <citation type="submission" date="2019-03" db="EMBL/GenBank/DDBJ databases">
        <title>Seongchinamella monodicae gen. nov., sp. nov., a novel member of the Gammaproteobacteria isolated from a tidal mudflat of beach.</title>
        <authorList>
            <person name="Yang H.G."/>
            <person name="Kang J.W."/>
            <person name="Lee S.D."/>
        </authorList>
    </citation>
    <scope>NUCLEOTIDE SEQUENCE [LARGE SCALE GENOMIC DNA]</scope>
    <source>
        <strain evidence="2 3">GH4-78</strain>
    </source>
</reference>
<proteinExistence type="predicted"/>
<dbReference type="PROSITE" id="PS51186">
    <property type="entry name" value="GNAT"/>
    <property type="match status" value="1"/>
</dbReference>
<dbReference type="GO" id="GO:0008999">
    <property type="term" value="F:protein-N-terminal-alanine acetyltransferase activity"/>
    <property type="evidence" value="ECO:0007669"/>
    <property type="project" value="TreeGrafter"/>
</dbReference>
<evidence type="ECO:0000313" key="2">
    <source>
        <dbReference type="EMBL" id="TDG14241.1"/>
    </source>
</evidence>
<accession>A0A4R5LTK1</accession>
<dbReference type="GO" id="GO:0005737">
    <property type="term" value="C:cytoplasm"/>
    <property type="evidence" value="ECO:0007669"/>
    <property type="project" value="TreeGrafter"/>
</dbReference>
<dbReference type="Proteomes" id="UP000295554">
    <property type="component" value="Unassembled WGS sequence"/>
</dbReference>
<keyword evidence="2" id="KW-0808">Transferase</keyword>
<dbReference type="PANTHER" id="PTHR43441:SF11">
    <property type="entry name" value="RIBOSOMAL-PROTEIN-SERINE ACETYLTRANSFERASE"/>
    <property type="match status" value="1"/>
</dbReference>
<dbReference type="Gene3D" id="3.40.630.30">
    <property type="match status" value="1"/>
</dbReference>
<dbReference type="AlphaFoldDB" id="A0A4R5LTK1"/>
<dbReference type="InterPro" id="IPR000182">
    <property type="entry name" value="GNAT_dom"/>
</dbReference>
<feature type="domain" description="N-acetyltransferase" evidence="1">
    <location>
        <begin position="1"/>
        <end position="75"/>
    </location>
</feature>
<sequence>MELGYALGKDHWRQGYAQEALACFLDHCFEALAVRRIEARVDSRNAASSGLLRRLGFVSEGCLREWMMEGTTPIDSQLFALLAHERAGATR</sequence>
<gene>
    <name evidence="2" type="ORF">E2F43_10090</name>
</gene>
<dbReference type="GO" id="GO:1990189">
    <property type="term" value="F:protein N-terminal-serine acetyltransferase activity"/>
    <property type="evidence" value="ECO:0007669"/>
    <property type="project" value="TreeGrafter"/>
</dbReference>
<comment type="caution">
    <text evidence="2">The sequence shown here is derived from an EMBL/GenBank/DDBJ whole genome shotgun (WGS) entry which is preliminary data.</text>
</comment>
<dbReference type="SUPFAM" id="SSF55729">
    <property type="entry name" value="Acyl-CoA N-acyltransferases (Nat)"/>
    <property type="match status" value="1"/>
</dbReference>
<name>A0A4R5LTK1_9GAMM</name>
<dbReference type="EMBL" id="SMSE01000002">
    <property type="protein sequence ID" value="TDG14241.1"/>
    <property type="molecule type" value="Genomic_DNA"/>
</dbReference>
<dbReference type="Pfam" id="PF13302">
    <property type="entry name" value="Acetyltransf_3"/>
    <property type="match status" value="1"/>
</dbReference>
<keyword evidence="3" id="KW-1185">Reference proteome</keyword>
<dbReference type="InterPro" id="IPR016181">
    <property type="entry name" value="Acyl_CoA_acyltransferase"/>
</dbReference>
<dbReference type="OrthoDB" id="9801656at2"/>
<evidence type="ECO:0000313" key="3">
    <source>
        <dbReference type="Proteomes" id="UP000295554"/>
    </source>
</evidence>